<accession>A0ABU8FM19</accession>
<dbReference type="EMBL" id="JBAWSX010000017">
    <property type="protein sequence ID" value="MEI4803738.1"/>
    <property type="molecule type" value="Genomic_DNA"/>
</dbReference>
<keyword evidence="2" id="KW-1185">Reference proteome</keyword>
<dbReference type="Proteomes" id="UP001372526">
    <property type="component" value="Unassembled WGS sequence"/>
</dbReference>
<organism evidence="1 2">
    <name type="scientific">Bacillus bruguierae</name>
    <dbReference type="NCBI Taxonomy" id="3127667"/>
    <lineage>
        <taxon>Bacteria</taxon>
        <taxon>Bacillati</taxon>
        <taxon>Bacillota</taxon>
        <taxon>Bacilli</taxon>
        <taxon>Bacillales</taxon>
        <taxon>Bacillaceae</taxon>
        <taxon>Bacillus</taxon>
    </lineage>
</organism>
<sequence>MAKKDILFAFAEKSNIQLNLPQNGGLTVLTIPAFDASGFTVKLEAMAEVVVQNATPDYTVAMDIVLLRNGIDIARTSEVNVGNGLQYITTPNITWVDIPPPGTHTYELFITISTNPFVDERFVLTRALTATLFPPDNVLPSVSN</sequence>
<evidence type="ECO:0000313" key="2">
    <source>
        <dbReference type="Proteomes" id="UP001372526"/>
    </source>
</evidence>
<name>A0ABU8FM19_9BACI</name>
<gene>
    <name evidence="1" type="ORF">WAZ07_21330</name>
</gene>
<comment type="caution">
    <text evidence="1">The sequence shown here is derived from an EMBL/GenBank/DDBJ whole genome shotgun (WGS) entry which is preliminary data.</text>
</comment>
<protein>
    <submittedName>
        <fullName evidence="1">Uncharacterized protein</fullName>
    </submittedName>
</protein>
<reference evidence="1 2" key="1">
    <citation type="submission" date="2024-01" db="EMBL/GenBank/DDBJ databases">
        <title>Seven novel Bacillus-like species.</title>
        <authorList>
            <person name="Liu G."/>
        </authorList>
    </citation>
    <scope>NUCLEOTIDE SEQUENCE [LARGE SCALE GENOMIC DNA]</scope>
    <source>
        <strain evidence="1 2">FJAT-51639</strain>
    </source>
</reference>
<evidence type="ECO:0000313" key="1">
    <source>
        <dbReference type="EMBL" id="MEI4803738.1"/>
    </source>
</evidence>
<dbReference type="RefSeq" id="WP_336474047.1">
    <property type="nucleotide sequence ID" value="NZ_JBAWSX010000017.1"/>
</dbReference>
<proteinExistence type="predicted"/>